<dbReference type="InterPro" id="IPR058917">
    <property type="entry name" value="RESC6_dom"/>
</dbReference>
<dbReference type="Pfam" id="PF26188">
    <property type="entry name" value="RESC6"/>
    <property type="match status" value="1"/>
</dbReference>
<evidence type="ECO:0000259" key="1">
    <source>
        <dbReference type="Pfam" id="PF26188"/>
    </source>
</evidence>
<dbReference type="InterPro" id="IPR016024">
    <property type="entry name" value="ARM-type_fold"/>
</dbReference>
<reference evidence="2" key="1">
    <citation type="submission" date="2023-08" db="EMBL/GenBank/DDBJ databases">
        <authorList>
            <person name="Chen Y."/>
            <person name="Shah S."/>
            <person name="Dougan E. K."/>
            <person name="Thang M."/>
            <person name="Chan C."/>
        </authorList>
    </citation>
    <scope>NUCLEOTIDE SEQUENCE</scope>
</reference>
<dbReference type="GO" id="GO:0003723">
    <property type="term" value="F:RNA binding"/>
    <property type="evidence" value="ECO:0007669"/>
    <property type="project" value="TreeGrafter"/>
</dbReference>
<name>A0AA36J8R1_9DINO</name>
<dbReference type="GO" id="GO:0000963">
    <property type="term" value="P:mitochondrial RNA processing"/>
    <property type="evidence" value="ECO:0007669"/>
    <property type="project" value="TreeGrafter"/>
</dbReference>
<dbReference type="PANTHER" id="PTHR21228">
    <property type="entry name" value="FAST LEU-RICH DOMAIN-CONTAINING"/>
    <property type="match status" value="1"/>
</dbReference>
<protein>
    <recommendedName>
        <fullName evidence="1">RNA-editing substrate-binding complex 6 protein domain-containing protein</fullName>
    </recommendedName>
</protein>
<dbReference type="Proteomes" id="UP001178507">
    <property type="component" value="Unassembled WGS sequence"/>
</dbReference>
<keyword evidence="3" id="KW-1185">Reference proteome</keyword>
<dbReference type="AlphaFoldDB" id="A0AA36J8R1"/>
<feature type="domain" description="RNA-editing substrate-binding complex 6 protein" evidence="1">
    <location>
        <begin position="172"/>
        <end position="378"/>
    </location>
</feature>
<organism evidence="2 3">
    <name type="scientific">Effrenium voratum</name>
    <dbReference type="NCBI Taxonomy" id="2562239"/>
    <lineage>
        <taxon>Eukaryota</taxon>
        <taxon>Sar</taxon>
        <taxon>Alveolata</taxon>
        <taxon>Dinophyceae</taxon>
        <taxon>Suessiales</taxon>
        <taxon>Symbiodiniaceae</taxon>
        <taxon>Effrenium</taxon>
    </lineage>
</organism>
<evidence type="ECO:0000313" key="3">
    <source>
        <dbReference type="Proteomes" id="UP001178507"/>
    </source>
</evidence>
<proteinExistence type="predicted"/>
<evidence type="ECO:0000313" key="2">
    <source>
        <dbReference type="EMBL" id="CAJ1401702.1"/>
    </source>
</evidence>
<accession>A0AA36J8R1</accession>
<dbReference type="GO" id="GO:0044528">
    <property type="term" value="P:regulation of mitochondrial mRNA stability"/>
    <property type="evidence" value="ECO:0007669"/>
    <property type="project" value="TreeGrafter"/>
</dbReference>
<dbReference type="SUPFAM" id="SSF48371">
    <property type="entry name" value="ARM repeat"/>
    <property type="match status" value="1"/>
</dbReference>
<sequence>MADTMDPSAPGAMLRILRAAEVTRHQNKVILRNAFDWRQLLDWASELPADCHALNACTVLHRLARGVAREGRGLSDRARTLRSSGTWRRLMEILLHRVPDMNNMELTNCLWALATLEAEEGALVEQLLAGCVKFLSSFEPRNLALSAWALAKMGCEKSWCRFWAEEVGSRLSSFETRDMTNVIWAFATVHSRDERFLTRFCQEIEAKADNYSPQDIGNTLWALAALSWRNDAALGAISKRCFDTAVTFDQQNLSISLWSYATLGYKTMNLFHHMTQIITERIKTFASQGIANVVWALAKFQFQQKCLLMTIAEEAPPRLDEFDPQHLSIVAWAYATLEFPNRPLLTALCHAAVRKMHIFSAQHMANMTWAMATLAHKDERYLQILAERALEEVGSFNPQECSNLVWAFALLTFRHDTLLSALSRRSQEIVAEFIPQNLGNTAWAYNRLGYRDERLMQCLVREAAGRLHECAGQEVLDLIESIATGGYEAAVEGPDWHRLTDWAHQKFEAVRRCVEGSAEMPLGLRRLSDFDKALAVQDYRDQLASFNLVGLGFTYTRQMLERQGVTLLSGERKDAWQRLAVEAAAQVAGTGNDADQSKNAEAQEGLKACRTVCVYRFCLREPVSGASLEVGPTAVTSGPAKDAFELGLFAATLRHPRGGDGEFQALQACARAAKEELGVQPVGAPPMDGAALEGELWLHVSEVPCLSCVGAMAQFRKIFPDVKLHLSFNLGRQPSQDGEKKAERT</sequence>
<dbReference type="GO" id="GO:0005759">
    <property type="term" value="C:mitochondrial matrix"/>
    <property type="evidence" value="ECO:0007669"/>
    <property type="project" value="TreeGrafter"/>
</dbReference>
<comment type="caution">
    <text evidence="2">The sequence shown here is derived from an EMBL/GenBank/DDBJ whole genome shotgun (WGS) entry which is preliminary data.</text>
</comment>
<gene>
    <name evidence="2" type="ORF">EVOR1521_LOCUS24798</name>
</gene>
<dbReference type="PANTHER" id="PTHR21228:SF40">
    <property type="entry name" value="LD45607P"/>
    <property type="match status" value="1"/>
</dbReference>
<dbReference type="InterPro" id="IPR050870">
    <property type="entry name" value="FAST_kinase"/>
</dbReference>
<dbReference type="GO" id="GO:0035770">
    <property type="term" value="C:ribonucleoprotein granule"/>
    <property type="evidence" value="ECO:0007669"/>
    <property type="project" value="TreeGrafter"/>
</dbReference>
<dbReference type="EMBL" id="CAUJNA010003427">
    <property type="protein sequence ID" value="CAJ1401702.1"/>
    <property type="molecule type" value="Genomic_DNA"/>
</dbReference>